<evidence type="ECO:0000313" key="2">
    <source>
        <dbReference type="Proteomes" id="UP000550260"/>
    </source>
</evidence>
<dbReference type="RefSeq" id="WP_183127717.1">
    <property type="nucleotide sequence ID" value="NZ_JACJHR010000147.1"/>
</dbReference>
<organism evidence="1 2">
    <name type="scientific">Amycolatopsis echigonensis</name>
    <dbReference type="NCBI Taxonomy" id="2576905"/>
    <lineage>
        <taxon>Bacteria</taxon>
        <taxon>Bacillati</taxon>
        <taxon>Actinomycetota</taxon>
        <taxon>Actinomycetes</taxon>
        <taxon>Pseudonocardiales</taxon>
        <taxon>Pseudonocardiaceae</taxon>
        <taxon>Amycolatopsis</taxon>
    </lineage>
</organism>
<dbReference type="AlphaFoldDB" id="A0A8E2BAB5"/>
<accession>A0A8E2BAB5</accession>
<evidence type="ECO:0000313" key="1">
    <source>
        <dbReference type="EMBL" id="MBB2506145.1"/>
    </source>
</evidence>
<proteinExistence type="predicted"/>
<dbReference type="EMBL" id="JACJHR010000147">
    <property type="protein sequence ID" value="MBB2506145.1"/>
    <property type="molecule type" value="Genomic_DNA"/>
</dbReference>
<dbReference type="GO" id="GO:0016705">
    <property type="term" value="F:oxidoreductase activity, acting on paired donors, with incorporation or reduction of molecular oxygen"/>
    <property type="evidence" value="ECO:0007669"/>
    <property type="project" value="InterPro"/>
</dbReference>
<gene>
    <name evidence="1" type="ORF">H5411_44440</name>
</gene>
<dbReference type="Gene3D" id="3.20.20.30">
    <property type="entry name" value="Luciferase-like domain"/>
    <property type="match status" value="1"/>
</dbReference>
<dbReference type="SUPFAM" id="SSF51679">
    <property type="entry name" value="Bacterial luciferase-like"/>
    <property type="match status" value="1"/>
</dbReference>
<name>A0A8E2BAB5_9PSEU</name>
<dbReference type="Proteomes" id="UP000550260">
    <property type="component" value="Unassembled WGS sequence"/>
</dbReference>
<dbReference type="InterPro" id="IPR036661">
    <property type="entry name" value="Luciferase-like_sf"/>
</dbReference>
<protein>
    <submittedName>
        <fullName evidence="1">Uncharacterized protein</fullName>
    </submittedName>
</protein>
<comment type="caution">
    <text evidence="1">The sequence shown here is derived from an EMBL/GenBank/DDBJ whole genome shotgun (WGS) entry which is preliminary data.</text>
</comment>
<sequence>MTAVTLGLDTFGDVLADDDGETVARKIVAALRTLGATRFDLKYGLGGQPRGAVLRSIELYGTRVAPLVRELFE</sequence>
<reference evidence="1 2" key="1">
    <citation type="submission" date="2020-08" db="EMBL/GenBank/DDBJ databases">
        <title>Amycolatopsis echigonensis JCM 21831.</title>
        <authorList>
            <person name="Tedsree N."/>
            <person name="Kuncharoen N."/>
            <person name="Likhitwitayawuid K."/>
            <person name="Tanasupawat S."/>
        </authorList>
    </citation>
    <scope>NUCLEOTIDE SEQUENCE [LARGE SCALE GENOMIC DNA]</scope>
    <source>
        <strain evidence="1 2">JCM 21831</strain>
    </source>
</reference>